<dbReference type="EMBL" id="BAAAQB010000012">
    <property type="protein sequence ID" value="GAA2130354.1"/>
    <property type="molecule type" value="Genomic_DNA"/>
</dbReference>
<evidence type="ECO:0000256" key="1">
    <source>
        <dbReference type="SAM" id="MobiDB-lite"/>
    </source>
</evidence>
<organism evidence="3 4">
    <name type="scientific">Arthrobacter humicola</name>
    <dbReference type="NCBI Taxonomy" id="409291"/>
    <lineage>
        <taxon>Bacteria</taxon>
        <taxon>Bacillati</taxon>
        <taxon>Actinomycetota</taxon>
        <taxon>Actinomycetes</taxon>
        <taxon>Micrococcales</taxon>
        <taxon>Micrococcaceae</taxon>
        <taxon>Arthrobacter</taxon>
    </lineage>
</organism>
<feature type="chain" id="PRO_5046138852" evidence="2">
    <location>
        <begin position="26"/>
        <end position="248"/>
    </location>
</feature>
<comment type="caution">
    <text evidence="3">The sequence shown here is derived from an EMBL/GenBank/DDBJ whole genome shotgun (WGS) entry which is preliminary data.</text>
</comment>
<dbReference type="RefSeq" id="WP_344363059.1">
    <property type="nucleotide sequence ID" value="NZ_BAAAQB010000012.1"/>
</dbReference>
<dbReference type="PROSITE" id="PS51257">
    <property type="entry name" value="PROKAR_LIPOPROTEIN"/>
    <property type="match status" value="1"/>
</dbReference>
<evidence type="ECO:0000313" key="3">
    <source>
        <dbReference type="EMBL" id="GAA2130354.1"/>
    </source>
</evidence>
<proteinExistence type="predicted"/>
<keyword evidence="2" id="KW-0732">Signal</keyword>
<keyword evidence="4" id="KW-1185">Reference proteome</keyword>
<evidence type="ECO:0000256" key="2">
    <source>
        <dbReference type="SAM" id="SignalP"/>
    </source>
</evidence>
<name>A0ABP5KH74_9MICC</name>
<accession>A0ABP5KH74</accession>
<gene>
    <name evidence="3" type="ORF">GCM10009825_11280</name>
</gene>
<sequence>MKKRTTRLLGTATLTGILLTTAACADPQASTQPISTTPAAPAATITAADSARAASETTSPAPAPETPRAAALQTFTFPDGHISFIHPAGWTVKVKPGPALNAEAQKNSFEAIISDASGTGLARMYSGMYGDGAAGPASRTILDHAPAPGVTNMAGEATEFGFAYDEYPGATGGPYYFMDVRNAREFLATTDSSGSSQIRLPNGVLSAWVVLSDAPSTPAFASPAEAKAWMGTERYAQLKAMLLSLHYA</sequence>
<feature type="signal peptide" evidence="2">
    <location>
        <begin position="1"/>
        <end position="25"/>
    </location>
</feature>
<protein>
    <submittedName>
        <fullName evidence="3">Uncharacterized protein</fullName>
    </submittedName>
</protein>
<evidence type="ECO:0000313" key="4">
    <source>
        <dbReference type="Proteomes" id="UP001500102"/>
    </source>
</evidence>
<dbReference type="Proteomes" id="UP001500102">
    <property type="component" value="Unassembled WGS sequence"/>
</dbReference>
<feature type="region of interest" description="Disordered" evidence="1">
    <location>
        <begin position="29"/>
        <end position="67"/>
    </location>
</feature>
<reference evidence="4" key="1">
    <citation type="journal article" date="2019" name="Int. J. Syst. Evol. Microbiol.">
        <title>The Global Catalogue of Microorganisms (GCM) 10K type strain sequencing project: providing services to taxonomists for standard genome sequencing and annotation.</title>
        <authorList>
            <consortium name="The Broad Institute Genomics Platform"/>
            <consortium name="The Broad Institute Genome Sequencing Center for Infectious Disease"/>
            <person name="Wu L."/>
            <person name="Ma J."/>
        </authorList>
    </citation>
    <scope>NUCLEOTIDE SEQUENCE [LARGE SCALE GENOMIC DNA]</scope>
    <source>
        <strain evidence="4">JCM 15921</strain>
    </source>
</reference>